<evidence type="ECO:0000256" key="3">
    <source>
        <dbReference type="ARBA" id="ARBA00023125"/>
    </source>
</evidence>
<evidence type="ECO:0000259" key="7">
    <source>
        <dbReference type="PROSITE" id="PS51032"/>
    </source>
</evidence>
<feature type="domain" description="AP2/ERF" evidence="7">
    <location>
        <begin position="252"/>
        <end position="318"/>
    </location>
</feature>
<feature type="compositionally biased region" description="Polar residues" evidence="6">
    <location>
        <begin position="416"/>
        <end position="427"/>
    </location>
</feature>
<dbReference type="GO" id="GO:0003677">
    <property type="term" value="F:DNA binding"/>
    <property type="evidence" value="ECO:0007669"/>
    <property type="project" value="UniProtKB-KW"/>
</dbReference>
<accession>B8CF49</accession>
<dbReference type="InterPro" id="IPR036955">
    <property type="entry name" value="AP2/ERF_dom_sf"/>
</dbReference>
<feature type="compositionally biased region" description="Basic residues" evidence="6">
    <location>
        <begin position="185"/>
        <end position="194"/>
    </location>
</feature>
<evidence type="ECO:0000256" key="4">
    <source>
        <dbReference type="ARBA" id="ARBA00023163"/>
    </source>
</evidence>
<dbReference type="InParanoid" id="B8CF49"/>
<dbReference type="RefSeq" id="XP_002294786.1">
    <property type="nucleotide sequence ID" value="XM_002294750.1"/>
</dbReference>
<feature type="compositionally biased region" description="Basic residues" evidence="6">
    <location>
        <begin position="207"/>
        <end position="216"/>
    </location>
</feature>
<dbReference type="HOGENOM" id="CLU_633868_0_0_1"/>
<sequence>MTLNNLSIPPSIDNYNTQPTNYQTSCLEDKMEASNKQQSMTAETTSTGHSRLKDLLEIADDLLLFSSPNAKLGAGVLATLKHDYDANLGEVHGNKENDPDMKYKQQQSSTNDVASVIKTSVNQHCASPSMSLRKRTKGESAKERWERMYEISGVKNEEGVVVEVGGKGGEPTVAKDNNEEDQKKTKVARPKKKQKIEGPSEDLPLVKPKKTAARKSKQSDLLQHLDSEDKERVAAAIRKINDKYETQSAVHHLPGVTMRPSGKWQAQQYYAGKSRYIGVFDTREEAALAYEIARAILTEEKYAPKPHAEVVEKNVNLARIATREGLRQSNGGMEENMIVAKNDNLIRRACLARNKPASPQTMKRYAEIKARDNNCGSGESGIGCSRQVTGVSKGEEDKVLNSTSNNKHHGAMYPVPTQTCTMQNSAGGRNKNE</sequence>
<dbReference type="GO" id="GO:0005634">
    <property type="term" value="C:nucleus"/>
    <property type="evidence" value="ECO:0007669"/>
    <property type="project" value="UniProtKB-SubCell"/>
</dbReference>
<dbReference type="Proteomes" id="UP000001449">
    <property type="component" value="Chromosome 20"/>
</dbReference>
<dbReference type="EMBL" id="CM000652">
    <property type="protein sequence ID" value="EED88146.1"/>
    <property type="molecule type" value="Genomic_DNA"/>
</dbReference>
<keyword evidence="4" id="KW-0804">Transcription</keyword>
<dbReference type="KEGG" id="tps:THAPSDRAFT_11643"/>
<reference evidence="8 9" key="2">
    <citation type="journal article" date="2008" name="Nature">
        <title>The Phaeodactylum genome reveals the evolutionary history of diatom genomes.</title>
        <authorList>
            <person name="Bowler C."/>
            <person name="Allen A.E."/>
            <person name="Badger J.H."/>
            <person name="Grimwood J."/>
            <person name="Jabbari K."/>
            <person name="Kuo A."/>
            <person name="Maheswari U."/>
            <person name="Martens C."/>
            <person name="Maumus F."/>
            <person name="Otillar R.P."/>
            <person name="Rayko E."/>
            <person name="Salamov A."/>
            <person name="Vandepoele K."/>
            <person name="Beszteri B."/>
            <person name="Gruber A."/>
            <person name="Heijde M."/>
            <person name="Katinka M."/>
            <person name="Mock T."/>
            <person name="Valentin K."/>
            <person name="Verret F."/>
            <person name="Berges J.A."/>
            <person name="Brownlee C."/>
            <person name="Cadoret J.P."/>
            <person name="Chiovitti A."/>
            <person name="Choi C.J."/>
            <person name="Coesel S."/>
            <person name="De Martino A."/>
            <person name="Detter J.C."/>
            <person name="Durkin C."/>
            <person name="Falciatore A."/>
            <person name="Fournet J."/>
            <person name="Haruta M."/>
            <person name="Huysman M.J."/>
            <person name="Jenkins B.D."/>
            <person name="Jiroutova K."/>
            <person name="Jorgensen R.E."/>
            <person name="Joubert Y."/>
            <person name="Kaplan A."/>
            <person name="Kroger N."/>
            <person name="Kroth P.G."/>
            <person name="La Roche J."/>
            <person name="Lindquist E."/>
            <person name="Lommer M."/>
            <person name="Martin-Jezequel V."/>
            <person name="Lopez P.J."/>
            <person name="Lucas S."/>
            <person name="Mangogna M."/>
            <person name="McGinnis K."/>
            <person name="Medlin L.K."/>
            <person name="Montsant A."/>
            <person name="Oudot-Le Secq M.P."/>
            <person name="Napoli C."/>
            <person name="Obornik M."/>
            <person name="Parker M.S."/>
            <person name="Petit J.L."/>
            <person name="Porcel B.M."/>
            <person name="Poulsen N."/>
            <person name="Robison M."/>
            <person name="Rychlewski L."/>
            <person name="Rynearson T.A."/>
            <person name="Schmutz J."/>
            <person name="Shapiro H."/>
            <person name="Siaut M."/>
            <person name="Stanley M."/>
            <person name="Sussman M.R."/>
            <person name="Taylor A.R."/>
            <person name="Vardi A."/>
            <person name="von Dassow P."/>
            <person name="Vyverman W."/>
            <person name="Willis A."/>
            <person name="Wyrwicz L.S."/>
            <person name="Rokhsar D.S."/>
            <person name="Weissenbach J."/>
            <person name="Armbrust E.V."/>
            <person name="Green B.R."/>
            <person name="Van de Peer Y."/>
            <person name="Grigoriev I.V."/>
        </authorList>
    </citation>
    <scope>NUCLEOTIDE SEQUENCE [LARGE SCALE GENOMIC DNA]</scope>
    <source>
        <strain evidence="8 9">CCMP1335</strain>
    </source>
</reference>
<keyword evidence="9" id="KW-1185">Reference proteome</keyword>
<dbReference type="GO" id="GO:0003700">
    <property type="term" value="F:DNA-binding transcription factor activity"/>
    <property type="evidence" value="ECO:0007669"/>
    <property type="project" value="InterPro"/>
</dbReference>
<dbReference type="PROSITE" id="PS51032">
    <property type="entry name" value="AP2_ERF"/>
    <property type="match status" value="1"/>
</dbReference>
<feature type="region of interest" description="Disordered" evidence="6">
    <location>
        <begin position="401"/>
        <end position="433"/>
    </location>
</feature>
<dbReference type="SMART" id="SM00380">
    <property type="entry name" value="AP2"/>
    <property type="match status" value="1"/>
</dbReference>
<dbReference type="Gene3D" id="3.30.730.10">
    <property type="entry name" value="AP2/ERF domain"/>
    <property type="match status" value="1"/>
</dbReference>
<evidence type="ECO:0000256" key="1">
    <source>
        <dbReference type="ARBA" id="ARBA00004123"/>
    </source>
</evidence>
<evidence type="ECO:0000313" key="8">
    <source>
        <dbReference type="EMBL" id="EED88146.1"/>
    </source>
</evidence>
<dbReference type="PaxDb" id="35128-Thaps11643"/>
<proteinExistence type="predicted"/>
<evidence type="ECO:0000256" key="2">
    <source>
        <dbReference type="ARBA" id="ARBA00023015"/>
    </source>
</evidence>
<feature type="region of interest" description="Disordered" evidence="6">
    <location>
        <begin position="1"/>
        <end position="20"/>
    </location>
</feature>
<name>B8CF49_THAPS</name>
<dbReference type="InterPro" id="IPR016177">
    <property type="entry name" value="DNA-bd_dom_sf"/>
</dbReference>
<dbReference type="GeneID" id="7447788"/>
<organism evidence="8 9">
    <name type="scientific">Thalassiosira pseudonana</name>
    <name type="common">Marine diatom</name>
    <name type="synonym">Cyclotella nana</name>
    <dbReference type="NCBI Taxonomy" id="35128"/>
    <lineage>
        <taxon>Eukaryota</taxon>
        <taxon>Sar</taxon>
        <taxon>Stramenopiles</taxon>
        <taxon>Ochrophyta</taxon>
        <taxon>Bacillariophyta</taxon>
        <taxon>Coscinodiscophyceae</taxon>
        <taxon>Thalassiosirophycidae</taxon>
        <taxon>Thalassiosirales</taxon>
        <taxon>Thalassiosiraceae</taxon>
        <taxon>Thalassiosira</taxon>
    </lineage>
</organism>
<evidence type="ECO:0000313" key="9">
    <source>
        <dbReference type="Proteomes" id="UP000001449"/>
    </source>
</evidence>
<gene>
    <name evidence="8" type="ORF">THAPSDRAFT_11643</name>
</gene>
<keyword evidence="3" id="KW-0238">DNA-binding</keyword>
<evidence type="ECO:0000256" key="6">
    <source>
        <dbReference type="SAM" id="MobiDB-lite"/>
    </source>
</evidence>
<keyword evidence="2" id="KW-0805">Transcription regulation</keyword>
<feature type="region of interest" description="Disordered" evidence="6">
    <location>
        <begin position="162"/>
        <end position="227"/>
    </location>
</feature>
<dbReference type="AlphaFoldDB" id="B8CF49"/>
<dbReference type="SUPFAM" id="SSF54171">
    <property type="entry name" value="DNA-binding domain"/>
    <property type="match status" value="1"/>
</dbReference>
<protein>
    <recommendedName>
        <fullName evidence="7">AP2/ERF domain-containing protein</fullName>
    </recommendedName>
</protein>
<reference evidence="8 9" key="1">
    <citation type="journal article" date="2004" name="Science">
        <title>The genome of the diatom Thalassiosira pseudonana: ecology, evolution, and metabolism.</title>
        <authorList>
            <person name="Armbrust E.V."/>
            <person name="Berges J.A."/>
            <person name="Bowler C."/>
            <person name="Green B.R."/>
            <person name="Martinez D."/>
            <person name="Putnam N.H."/>
            <person name="Zhou S."/>
            <person name="Allen A.E."/>
            <person name="Apt K.E."/>
            <person name="Bechner M."/>
            <person name="Brzezinski M.A."/>
            <person name="Chaal B.K."/>
            <person name="Chiovitti A."/>
            <person name="Davis A.K."/>
            <person name="Demarest M.S."/>
            <person name="Detter J.C."/>
            <person name="Glavina T."/>
            <person name="Goodstein D."/>
            <person name="Hadi M.Z."/>
            <person name="Hellsten U."/>
            <person name="Hildebrand M."/>
            <person name="Jenkins B.D."/>
            <person name="Jurka J."/>
            <person name="Kapitonov V.V."/>
            <person name="Kroger N."/>
            <person name="Lau W.W."/>
            <person name="Lane T.W."/>
            <person name="Larimer F.W."/>
            <person name="Lippmeier J.C."/>
            <person name="Lucas S."/>
            <person name="Medina M."/>
            <person name="Montsant A."/>
            <person name="Obornik M."/>
            <person name="Parker M.S."/>
            <person name="Palenik B."/>
            <person name="Pazour G.J."/>
            <person name="Richardson P.M."/>
            <person name="Rynearson T.A."/>
            <person name="Saito M.A."/>
            <person name="Schwartz D.C."/>
            <person name="Thamatrakoln K."/>
            <person name="Valentin K."/>
            <person name="Vardi A."/>
            <person name="Wilkerson F.P."/>
            <person name="Rokhsar D.S."/>
        </authorList>
    </citation>
    <scope>NUCLEOTIDE SEQUENCE [LARGE SCALE GENOMIC DNA]</scope>
    <source>
        <strain evidence="8 9">CCMP1335</strain>
    </source>
</reference>
<keyword evidence="5" id="KW-0539">Nucleus</keyword>
<dbReference type="InterPro" id="IPR001471">
    <property type="entry name" value="AP2/ERF_dom"/>
</dbReference>
<evidence type="ECO:0000256" key="5">
    <source>
        <dbReference type="ARBA" id="ARBA00023242"/>
    </source>
</evidence>
<comment type="subcellular location">
    <subcellularLocation>
        <location evidence="1">Nucleus</location>
    </subcellularLocation>
</comment>